<accession>A0A8X7T8X7</accession>
<protein>
    <submittedName>
        <fullName evidence="1">Pyridine nucleotide-disulfide oxidoreductase family protein</fullName>
    </submittedName>
</protein>
<evidence type="ECO:0000313" key="2">
    <source>
        <dbReference type="Proteomes" id="UP000590412"/>
    </source>
</evidence>
<dbReference type="Proteomes" id="UP000590412">
    <property type="component" value="Unassembled WGS sequence"/>
</dbReference>
<proteinExistence type="predicted"/>
<dbReference type="InterPro" id="IPR036188">
    <property type="entry name" value="FAD/NAD-bd_sf"/>
</dbReference>
<evidence type="ECO:0000313" key="1">
    <source>
        <dbReference type="EMBL" id="KAF6042617.1"/>
    </source>
</evidence>
<organism evidence="1 2">
    <name type="scientific">Candida parapsilosis</name>
    <name type="common">Yeast</name>
    <dbReference type="NCBI Taxonomy" id="5480"/>
    <lineage>
        <taxon>Eukaryota</taxon>
        <taxon>Fungi</taxon>
        <taxon>Dikarya</taxon>
        <taxon>Ascomycota</taxon>
        <taxon>Saccharomycotina</taxon>
        <taxon>Pichiomycetes</taxon>
        <taxon>Debaryomycetaceae</taxon>
        <taxon>Candida/Lodderomyces clade</taxon>
        <taxon>Candida</taxon>
    </lineage>
</organism>
<comment type="caution">
    <text evidence="1">The sequence shown here is derived from an EMBL/GenBank/DDBJ whole genome shotgun (WGS) entry which is preliminary data.</text>
</comment>
<dbReference type="PANTHER" id="PTHR38663">
    <property type="match status" value="1"/>
</dbReference>
<reference evidence="1" key="1">
    <citation type="submission" date="2020-03" db="EMBL/GenBank/DDBJ databases">
        <title>FDA dAtabase for Regulatory Grade micrObial Sequences (FDA-ARGOS): Supporting development and validation of Infectious Disease Dx tests.</title>
        <authorList>
            <person name="Campos J."/>
            <person name="Goldberg B."/>
            <person name="Tallon L."/>
            <person name="Sadzewicz L."/>
            <person name="Vavikolanu K."/>
            <person name="Mehta A."/>
            <person name="Aluvathingal J."/>
            <person name="Nadendla S."/>
            <person name="Nandy P."/>
            <person name="Geyer C."/>
            <person name="Yan Y."/>
            <person name="Sichtig H."/>
        </authorList>
    </citation>
    <scope>NUCLEOTIDE SEQUENCE [LARGE SCALE GENOMIC DNA]</scope>
    <source>
        <strain evidence="1">FDAARGOS_652</strain>
    </source>
</reference>
<sequence>MCDDEPVQIDLDNFREGIIIGGGTCGLAVASRLCENHPGSLFTEDEHQRFHWLKQRGHKTNKVKSNYRFDYDKFRPEDLLVIDARGDNFMAQWDAQFNACQIPYLRSPMFFHVDPSDIDGMISFAHLNRRENELMEITNVVGKEFSKHKQKRIKQKLKSNDGIVDINMRDWKDYYRPGTNLFHDYCEEVVERYGLKNSIVNDEVVDMEHKLIQSGEELGKGFVIRTMSGKVYGCKFAVVASGHKGKINYPLSICPKAQFPHGSCHTTHLFSDQVKFLDPQYFANPKRKNIVIVGGGLTSAQLAHVACLDSTVNKAHLLFRSGIKIKHFDFHLDWVAKYKNVKKSSFYNLDTNELKYEMMNDAREGGSINPEYYKKLKQHVKSGRLNWLTETQVVAQEWENGSWRLLFQNKGSCVTAVDEIDYIYYATGIQADIESLPFLQTMLDQYPIDVCNGYPAITDNLQWNKEVPLYVVGKNAALQVGPTSANLDGARLGAERIGWHLQNMKLQGEFDWSPVKVVTNEVNNSTTFNKRLQLAGGSINWFELLELDKIN</sequence>
<dbReference type="OrthoDB" id="76038at2759"/>
<gene>
    <name evidence="1" type="ORF">FOB60_005816</name>
</gene>
<name>A0A8X7T8X7_CANPA</name>
<dbReference type="SUPFAM" id="SSF51905">
    <property type="entry name" value="FAD/NAD(P)-binding domain"/>
    <property type="match status" value="2"/>
</dbReference>
<dbReference type="EMBL" id="JABWAB010000014">
    <property type="protein sequence ID" value="KAF6042617.1"/>
    <property type="molecule type" value="Genomic_DNA"/>
</dbReference>
<dbReference type="Gene3D" id="3.50.50.60">
    <property type="entry name" value="FAD/NAD(P)-binding domain"/>
    <property type="match status" value="1"/>
</dbReference>
<dbReference type="PANTHER" id="PTHR38663:SF1">
    <property type="entry name" value="L-ORNITHINE N(5)-MONOOXYGENASE"/>
    <property type="match status" value="1"/>
</dbReference>
<dbReference type="AlphaFoldDB" id="A0A8X7T8X7"/>